<dbReference type="EMBL" id="CM043788">
    <property type="protein sequence ID" value="KAI4829471.1"/>
    <property type="molecule type" value="Genomic_DNA"/>
</dbReference>
<name>A0ACB9XQB8_CHAAC</name>
<comment type="caution">
    <text evidence="1">The sequence shown here is derived from an EMBL/GenBank/DDBJ whole genome shotgun (WGS) entry which is preliminary data.</text>
</comment>
<dbReference type="Proteomes" id="UP001057452">
    <property type="component" value="Chromosome 4"/>
</dbReference>
<gene>
    <name evidence="1" type="ORF">KUCAC02_023511</name>
</gene>
<evidence type="ECO:0000313" key="1">
    <source>
        <dbReference type="EMBL" id="KAI4829471.1"/>
    </source>
</evidence>
<keyword evidence="2" id="KW-1185">Reference proteome</keyword>
<sequence>MEQVDHDHKSYVSSDRLSRLHCSNYVPNNVYDFVNWCVDSNAHRNCETCDEEPALKDNLRVIAICHDLIAQCRHIHTPITLGLAILIHHQFGSKSLINELSAMGHCVSYTEVRQFLISVAADQISRTESGVYIPTGLTGVTEHGIVDAAIDNFDQNEDTLDGKQTTHAMASVVYRRGHVSTAYECLARVPERSLSTLNTADLNGEKLHRYIKPPKRPEPPELPKPEILHINTAVSKAAEGRDLVWKLSRNQSENQQHIPAWSAFNAFTSDTPCPVASVLYMPFIRESPSDLSTIYTAMIQLVQLAEELGQHHVLVTADLAIYSKAQQILWNKPELLKGKITMRLGGMHITMAYLASIGKLYGDGELFDILTESDVYAEGTARQLLQGKHKSNSYEMYSMHFMVMTRPLLNSLSGADLLLRILRSEREADFQLHLNSMCEVIPWFRAAGITNYAKYMPVYVAEMKALEHEQPEAYTFMQEGGFVARRSEDHSFNCVATDQALEKTINREGKSQGGVVGFTL</sequence>
<organism evidence="1 2">
    <name type="scientific">Chaenocephalus aceratus</name>
    <name type="common">Blackfin icefish</name>
    <name type="synonym">Chaenichthys aceratus</name>
    <dbReference type="NCBI Taxonomy" id="36190"/>
    <lineage>
        <taxon>Eukaryota</taxon>
        <taxon>Metazoa</taxon>
        <taxon>Chordata</taxon>
        <taxon>Craniata</taxon>
        <taxon>Vertebrata</taxon>
        <taxon>Euteleostomi</taxon>
        <taxon>Actinopterygii</taxon>
        <taxon>Neopterygii</taxon>
        <taxon>Teleostei</taxon>
        <taxon>Neoteleostei</taxon>
        <taxon>Acanthomorphata</taxon>
        <taxon>Eupercaria</taxon>
        <taxon>Perciformes</taxon>
        <taxon>Notothenioidei</taxon>
        <taxon>Channichthyidae</taxon>
        <taxon>Chaenocephalus</taxon>
    </lineage>
</organism>
<reference evidence="1" key="1">
    <citation type="submission" date="2022-05" db="EMBL/GenBank/DDBJ databases">
        <title>Chromosome-level genome of Chaenocephalus aceratus.</title>
        <authorList>
            <person name="Park H."/>
        </authorList>
    </citation>
    <scope>NUCLEOTIDE SEQUENCE</scope>
    <source>
        <strain evidence="1">KU_202001</strain>
    </source>
</reference>
<protein>
    <submittedName>
        <fullName evidence="1">Uncharacterized protein</fullName>
    </submittedName>
</protein>
<accession>A0ACB9XQB8</accession>
<evidence type="ECO:0000313" key="2">
    <source>
        <dbReference type="Proteomes" id="UP001057452"/>
    </source>
</evidence>
<proteinExistence type="predicted"/>